<evidence type="ECO:0000256" key="2">
    <source>
        <dbReference type="SAM" id="Phobius"/>
    </source>
</evidence>
<evidence type="ECO:0000313" key="4">
    <source>
        <dbReference type="EMBL" id="XBS69540.1"/>
    </source>
</evidence>
<keyword evidence="2" id="KW-1133">Transmembrane helix</keyword>
<dbReference type="Pfam" id="PF00672">
    <property type="entry name" value="HAMP"/>
    <property type="match status" value="1"/>
</dbReference>
<accession>A0AAU7Q916</accession>
<proteinExistence type="inferred from homology"/>
<feature type="transmembrane region" description="Helical" evidence="2">
    <location>
        <begin position="39"/>
        <end position="62"/>
    </location>
</feature>
<keyword evidence="2" id="KW-0812">Transmembrane</keyword>
<dbReference type="CDD" id="cd06225">
    <property type="entry name" value="HAMP"/>
    <property type="match status" value="1"/>
</dbReference>
<feature type="domain" description="HAMP" evidence="3">
    <location>
        <begin position="64"/>
        <end position="117"/>
    </location>
</feature>
<protein>
    <submittedName>
        <fullName evidence="4">Methyl-accepting chemotaxis protein</fullName>
    </submittedName>
</protein>
<organism evidence="4">
    <name type="scientific">Acerihabitans sp. KWT182</name>
    <dbReference type="NCBI Taxonomy" id="3157919"/>
    <lineage>
        <taxon>Bacteria</taxon>
        <taxon>Pseudomonadati</taxon>
        <taxon>Pseudomonadota</taxon>
        <taxon>Gammaproteobacteria</taxon>
        <taxon>Enterobacterales</taxon>
        <taxon>Pectobacteriaceae</taxon>
        <taxon>Acerihabitans</taxon>
    </lineage>
</organism>
<dbReference type="GO" id="GO:0005886">
    <property type="term" value="C:plasma membrane"/>
    <property type="evidence" value="ECO:0007669"/>
    <property type="project" value="TreeGrafter"/>
</dbReference>
<dbReference type="PANTHER" id="PTHR43531:SF5">
    <property type="entry name" value="METHYL-ACCEPTING CHEMOTAXIS PROTEIN III"/>
    <property type="match status" value="1"/>
</dbReference>
<dbReference type="AlphaFoldDB" id="A0AAU7Q916"/>
<dbReference type="InterPro" id="IPR003660">
    <property type="entry name" value="HAMP_dom"/>
</dbReference>
<sequence length="173" mass="19249">METSLPIIAQYQSGIKSFIQLQDNKMVNSESRVSTDFQIIRLVLIILILGSLATGMLIAWRITLSITHPLQRAVTVARKVAEGDLTRSMEDISARDETGLLLQALDEMNINLHRIVQRVRDGAETIAAATAQIASGNQGSFFPNGGTGWFHRADRRLAGTIDLDYQKYRGEHR</sequence>
<evidence type="ECO:0000259" key="3">
    <source>
        <dbReference type="PROSITE" id="PS50885"/>
    </source>
</evidence>
<keyword evidence="2" id="KW-0472">Membrane</keyword>
<dbReference type="Gene3D" id="6.10.340.10">
    <property type="match status" value="1"/>
</dbReference>
<dbReference type="PANTHER" id="PTHR43531">
    <property type="entry name" value="PROTEIN ICFG"/>
    <property type="match status" value="1"/>
</dbReference>
<dbReference type="SUPFAM" id="SSF158472">
    <property type="entry name" value="HAMP domain-like"/>
    <property type="match status" value="1"/>
</dbReference>
<reference evidence="4" key="1">
    <citation type="submission" date="2024-06" db="EMBL/GenBank/DDBJ databases">
        <authorList>
            <person name="Coelho C."/>
            <person name="Bento M."/>
            <person name="Garcia E."/>
            <person name="Camelo A."/>
            <person name="Brandao I."/>
            <person name="Espirito Santo C."/>
            <person name="Trovao J."/>
            <person name="Verissimo A."/>
            <person name="Costa J."/>
            <person name="Tiago I."/>
        </authorList>
    </citation>
    <scope>NUCLEOTIDE SEQUENCE</scope>
    <source>
        <strain evidence="4">KWT182</strain>
    </source>
</reference>
<dbReference type="PROSITE" id="PS50885">
    <property type="entry name" value="HAMP"/>
    <property type="match status" value="1"/>
</dbReference>
<evidence type="ECO:0000256" key="1">
    <source>
        <dbReference type="ARBA" id="ARBA00029447"/>
    </source>
</evidence>
<dbReference type="SMART" id="SM00304">
    <property type="entry name" value="HAMP"/>
    <property type="match status" value="1"/>
</dbReference>
<gene>
    <name evidence="4" type="ORF">ABK905_24765</name>
</gene>
<dbReference type="EMBL" id="CP157947">
    <property type="protein sequence ID" value="XBS69540.1"/>
    <property type="molecule type" value="Genomic_DNA"/>
</dbReference>
<dbReference type="GO" id="GO:0006935">
    <property type="term" value="P:chemotaxis"/>
    <property type="evidence" value="ECO:0007669"/>
    <property type="project" value="TreeGrafter"/>
</dbReference>
<dbReference type="InterPro" id="IPR051310">
    <property type="entry name" value="MCP_chemotaxis"/>
</dbReference>
<dbReference type="GO" id="GO:0007165">
    <property type="term" value="P:signal transduction"/>
    <property type="evidence" value="ECO:0007669"/>
    <property type="project" value="InterPro"/>
</dbReference>
<name>A0AAU7Q916_9GAMM</name>
<dbReference type="GO" id="GO:0004888">
    <property type="term" value="F:transmembrane signaling receptor activity"/>
    <property type="evidence" value="ECO:0007669"/>
    <property type="project" value="TreeGrafter"/>
</dbReference>
<comment type="similarity">
    <text evidence="1">Belongs to the methyl-accepting chemotaxis (MCP) protein family.</text>
</comment>